<comment type="caution">
    <text evidence="1">The sequence shown here is derived from an EMBL/GenBank/DDBJ whole genome shotgun (WGS) entry which is preliminary data.</text>
</comment>
<dbReference type="GeneID" id="83054900"/>
<organism evidence="1 2">
    <name type="scientific">Veillonella seminalis</name>
    <dbReference type="NCBI Taxonomy" id="1502943"/>
    <lineage>
        <taxon>Bacteria</taxon>
        <taxon>Bacillati</taxon>
        <taxon>Bacillota</taxon>
        <taxon>Negativicutes</taxon>
        <taxon>Veillonellales</taxon>
        <taxon>Veillonellaceae</taxon>
        <taxon>Veillonella</taxon>
    </lineage>
</organism>
<reference evidence="1 2" key="1">
    <citation type="submission" date="2019-09" db="EMBL/GenBank/DDBJ databases">
        <title>Draft genome sequence of 3 type strains from the CCUG.</title>
        <authorList>
            <person name="Pineiro-Iglesias B."/>
            <person name="Tunovic T."/>
            <person name="Unosson C."/>
            <person name="Inganas E."/>
            <person name="Ohlen M."/>
            <person name="Cardew S."/>
            <person name="Jensie-Markopoulos S."/>
            <person name="Salva-Serra F."/>
            <person name="Jaen-Luchoro D."/>
            <person name="Karlsson R."/>
            <person name="Svensson-Stadler L."/>
            <person name="Chun J."/>
            <person name="Moore E."/>
        </authorList>
    </citation>
    <scope>NUCLEOTIDE SEQUENCE [LARGE SCALE GENOMIC DNA]</scope>
    <source>
        <strain evidence="1 2">CCUG 65427</strain>
    </source>
</reference>
<protein>
    <submittedName>
        <fullName evidence="1">Uncharacterized protein</fullName>
    </submittedName>
</protein>
<proteinExistence type="predicted"/>
<dbReference type="Proteomes" id="UP000434554">
    <property type="component" value="Unassembled WGS sequence"/>
</dbReference>
<evidence type="ECO:0000313" key="2">
    <source>
        <dbReference type="Proteomes" id="UP000434554"/>
    </source>
</evidence>
<name>A0A833FJ77_9FIRM</name>
<sequence>MKGIVIRFMFSIALLIGIAIQSIAAYSYTMTSDFAAEKSRVSFIMRSVEGSSYNVYIVGEGEKYAGATAPWARSSRGDLIYKAKSYMPYISDLNDIIASQQNVKLFGDKINDEYINVTGPTYTGGVYVIKGNNGQPDILVSAVQTTGGGFVDYRFFTIKNGELKQMKLLYSNQNTRLVFMGYVGNGPQSLSDGTIALPWFKQKIRGAIDSGTYTSVFMPDYNNLILIWAYTVKGES</sequence>
<dbReference type="EMBL" id="WBKH01000007">
    <property type="protein sequence ID" value="KAB1477797.1"/>
    <property type="molecule type" value="Genomic_DNA"/>
</dbReference>
<gene>
    <name evidence="1" type="ORF">F8R14_06790</name>
</gene>
<evidence type="ECO:0000313" key="1">
    <source>
        <dbReference type="EMBL" id="KAB1477797.1"/>
    </source>
</evidence>
<dbReference type="AlphaFoldDB" id="A0A833FJ77"/>
<dbReference type="RefSeq" id="WP_006556480.1">
    <property type="nucleotide sequence ID" value="NZ_CALMIE010000079.1"/>
</dbReference>
<accession>A0A833FJ77</accession>